<name>G0PF11_CAEBE</name>
<dbReference type="InParanoid" id="G0PF11"/>
<gene>
    <name evidence="1" type="ORF">CAEBREN_21493</name>
</gene>
<reference evidence="2" key="1">
    <citation type="submission" date="2011-07" db="EMBL/GenBank/DDBJ databases">
        <authorList>
            <consortium name="Caenorhabditis brenneri Sequencing and Analysis Consortium"/>
            <person name="Wilson R.K."/>
        </authorList>
    </citation>
    <scope>NUCLEOTIDE SEQUENCE [LARGE SCALE GENOMIC DNA]</scope>
    <source>
        <strain evidence="2">PB2801</strain>
    </source>
</reference>
<evidence type="ECO:0000313" key="2">
    <source>
        <dbReference type="Proteomes" id="UP000008068"/>
    </source>
</evidence>
<dbReference type="Proteomes" id="UP000008068">
    <property type="component" value="Unassembled WGS sequence"/>
</dbReference>
<evidence type="ECO:0000313" key="1">
    <source>
        <dbReference type="EMBL" id="EGT53474.1"/>
    </source>
</evidence>
<keyword evidence="2" id="KW-1185">Reference proteome</keyword>
<proteinExistence type="predicted"/>
<sequence>MCFCVSIFRFPGLVEKNDGRLASLNVDCWKSYSKSD</sequence>
<protein>
    <submittedName>
        <fullName evidence="1">Uncharacterized protein</fullName>
    </submittedName>
</protein>
<dbReference type="HOGENOM" id="CLU_3360184_0_0_1"/>
<accession>G0PF11</accession>
<dbReference type="AlphaFoldDB" id="G0PF11"/>
<dbReference type="EMBL" id="GL380339">
    <property type="protein sequence ID" value="EGT53474.1"/>
    <property type="molecule type" value="Genomic_DNA"/>
</dbReference>
<organism evidence="2">
    <name type="scientific">Caenorhabditis brenneri</name>
    <name type="common">Nematode worm</name>
    <dbReference type="NCBI Taxonomy" id="135651"/>
    <lineage>
        <taxon>Eukaryota</taxon>
        <taxon>Metazoa</taxon>
        <taxon>Ecdysozoa</taxon>
        <taxon>Nematoda</taxon>
        <taxon>Chromadorea</taxon>
        <taxon>Rhabditida</taxon>
        <taxon>Rhabditina</taxon>
        <taxon>Rhabditomorpha</taxon>
        <taxon>Rhabditoidea</taxon>
        <taxon>Rhabditidae</taxon>
        <taxon>Peloderinae</taxon>
        <taxon>Caenorhabditis</taxon>
    </lineage>
</organism>